<dbReference type="Proteomes" id="UP000033956">
    <property type="component" value="Unassembled WGS sequence"/>
</dbReference>
<gene>
    <name evidence="8" type="primary">cls_2</name>
    <name evidence="8" type="ORF">RS81_02794</name>
</gene>
<dbReference type="OrthoDB" id="4468841at2"/>
<evidence type="ECO:0000256" key="4">
    <source>
        <dbReference type="ARBA" id="ARBA00022989"/>
    </source>
</evidence>
<name>A0A0M2H405_9MICO</name>
<keyword evidence="2" id="KW-1003">Cell membrane</keyword>
<dbReference type="Pfam" id="PF13396">
    <property type="entry name" value="PLDc_N"/>
    <property type="match status" value="1"/>
</dbReference>
<evidence type="ECO:0000256" key="6">
    <source>
        <dbReference type="SAM" id="Phobius"/>
    </source>
</evidence>
<feature type="transmembrane region" description="Helical" evidence="6">
    <location>
        <begin position="47"/>
        <end position="68"/>
    </location>
</feature>
<evidence type="ECO:0000313" key="9">
    <source>
        <dbReference type="Proteomes" id="UP000033956"/>
    </source>
</evidence>
<accession>A0A0M2H405</accession>
<comment type="caution">
    <text evidence="8">The sequence shown here is derived from an EMBL/GenBank/DDBJ whole genome shotgun (WGS) entry which is preliminary data.</text>
</comment>
<reference evidence="8 9" key="1">
    <citation type="submission" date="2015-02" db="EMBL/GenBank/DDBJ databases">
        <title>Draft genome sequences of ten Microbacterium spp. with emphasis on heavy metal contaminated environments.</title>
        <authorList>
            <person name="Corretto E."/>
        </authorList>
    </citation>
    <scope>NUCLEOTIDE SEQUENCE [LARGE SCALE GENOMIC DNA]</scope>
    <source>
        <strain evidence="8 9">DSM 12510</strain>
    </source>
</reference>
<evidence type="ECO:0000256" key="1">
    <source>
        <dbReference type="ARBA" id="ARBA00004651"/>
    </source>
</evidence>
<evidence type="ECO:0000256" key="2">
    <source>
        <dbReference type="ARBA" id="ARBA00022475"/>
    </source>
</evidence>
<evidence type="ECO:0000256" key="3">
    <source>
        <dbReference type="ARBA" id="ARBA00022692"/>
    </source>
</evidence>
<keyword evidence="3 6" id="KW-0812">Transmembrane</keyword>
<dbReference type="AlphaFoldDB" id="A0A0M2H405"/>
<dbReference type="InterPro" id="IPR027379">
    <property type="entry name" value="CLS_N"/>
</dbReference>
<comment type="subcellular location">
    <subcellularLocation>
        <location evidence="1">Cell membrane</location>
        <topology evidence="1">Multi-pass membrane protein</topology>
    </subcellularLocation>
</comment>
<dbReference type="STRING" id="92835.RS81_02794"/>
<dbReference type="RefSeq" id="WP_045276679.1">
    <property type="nucleotide sequence ID" value="NZ_BAAAUP010000003.1"/>
</dbReference>
<proteinExistence type="predicted"/>
<evidence type="ECO:0000256" key="5">
    <source>
        <dbReference type="ARBA" id="ARBA00023136"/>
    </source>
</evidence>
<keyword evidence="4 6" id="KW-1133">Transmembrane helix</keyword>
<dbReference type="EMBL" id="JYIZ01000055">
    <property type="protein sequence ID" value="KJL38520.1"/>
    <property type="molecule type" value="Genomic_DNA"/>
</dbReference>
<keyword evidence="5 6" id="KW-0472">Membrane</keyword>
<sequence>MGDVHNPLIPAGYDIVWSIVAIAVVALMITALVSLARSARRLTAVQALAWVLIVLLVPLLGAVAWLWIGRRAVSAEART</sequence>
<protein>
    <submittedName>
        <fullName evidence="8">Cardiolipin synthase</fullName>
    </submittedName>
</protein>
<dbReference type="GO" id="GO:0005886">
    <property type="term" value="C:plasma membrane"/>
    <property type="evidence" value="ECO:0007669"/>
    <property type="project" value="UniProtKB-SubCell"/>
</dbReference>
<evidence type="ECO:0000259" key="7">
    <source>
        <dbReference type="Pfam" id="PF13396"/>
    </source>
</evidence>
<feature type="domain" description="Cardiolipin synthase N-terminal" evidence="7">
    <location>
        <begin position="26"/>
        <end position="70"/>
    </location>
</feature>
<organism evidence="8 9">
    <name type="scientific">Microbacterium terrae</name>
    <dbReference type="NCBI Taxonomy" id="69369"/>
    <lineage>
        <taxon>Bacteria</taxon>
        <taxon>Bacillati</taxon>
        <taxon>Actinomycetota</taxon>
        <taxon>Actinomycetes</taxon>
        <taxon>Micrococcales</taxon>
        <taxon>Microbacteriaceae</taxon>
        <taxon>Microbacterium</taxon>
    </lineage>
</organism>
<dbReference type="PATRIC" id="fig|92835.4.peg.2830"/>
<feature type="transmembrane region" description="Helical" evidence="6">
    <location>
        <begin position="15"/>
        <end position="35"/>
    </location>
</feature>
<keyword evidence="9" id="KW-1185">Reference proteome</keyword>
<evidence type="ECO:0000313" key="8">
    <source>
        <dbReference type="EMBL" id="KJL38520.1"/>
    </source>
</evidence>